<proteinExistence type="predicted"/>
<evidence type="ECO:0000313" key="1">
    <source>
        <dbReference type="EMBL" id="KCZ94736.1"/>
    </source>
</evidence>
<dbReference type="Proteomes" id="UP000025061">
    <property type="component" value="Unassembled WGS sequence"/>
</dbReference>
<evidence type="ECO:0000313" key="2">
    <source>
        <dbReference type="Proteomes" id="UP000025061"/>
    </source>
</evidence>
<dbReference type="InterPro" id="IPR009297">
    <property type="entry name" value="DUF952"/>
</dbReference>
<dbReference type="PANTHER" id="PTHR34129:SF1">
    <property type="entry name" value="DUF952 DOMAIN-CONTAINING PROTEIN"/>
    <property type="match status" value="1"/>
</dbReference>
<dbReference type="OrthoDB" id="9799937at2"/>
<dbReference type="SUPFAM" id="SSF56399">
    <property type="entry name" value="ADP-ribosylation"/>
    <property type="match status" value="1"/>
</dbReference>
<sequence length="114" mass="12711">MERAFVYKLLTEEEWQAAESVGHAASALDQADGYIHLSTRAQLAETARRHFSGRGRIRLLEFDSAVLAPLRWEPSRGGDIFPHLYGPLEIGKAQAGWWLEPDKDGAPGLPEDLQ</sequence>
<gene>
    <name evidence="1" type="ORF">HHI_08078</name>
</gene>
<keyword evidence="2" id="KW-1185">Reference proteome</keyword>
<dbReference type="AlphaFoldDB" id="A0A059FW65"/>
<dbReference type="PATRIC" id="fig|1280951.3.peg.1630"/>
<dbReference type="RefSeq" id="WP_011648454.1">
    <property type="nucleotide sequence ID" value="NZ_ARYI01000006.1"/>
</dbReference>
<comment type="caution">
    <text evidence="1">The sequence shown here is derived from an EMBL/GenBank/DDBJ whole genome shotgun (WGS) entry which is preliminary data.</text>
</comment>
<name>A0A059FW65_9PROT</name>
<evidence type="ECO:0008006" key="3">
    <source>
        <dbReference type="Google" id="ProtNLM"/>
    </source>
</evidence>
<organism evidence="1 2">
    <name type="scientific">Hyphomonas hirschiana VP5</name>
    <dbReference type="NCBI Taxonomy" id="1280951"/>
    <lineage>
        <taxon>Bacteria</taxon>
        <taxon>Pseudomonadati</taxon>
        <taxon>Pseudomonadota</taxon>
        <taxon>Alphaproteobacteria</taxon>
        <taxon>Hyphomonadales</taxon>
        <taxon>Hyphomonadaceae</taxon>
        <taxon>Hyphomonas</taxon>
    </lineage>
</organism>
<dbReference type="PANTHER" id="PTHR34129">
    <property type="entry name" value="BLR1139 PROTEIN"/>
    <property type="match status" value="1"/>
</dbReference>
<reference evidence="1 2" key="1">
    <citation type="submission" date="2013-04" db="EMBL/GenBank/DDBJ databases">
        <title>Hyphomonas hirschiana VP5 Genome Sequencing.</title>
        <authorList>
            <person name="Lai Q."/>
            <person name="Shao Z."/>
        </authorList>
    </citation>
    <scope>NUCLEOTIDE SEQUENCE [LARGE SCALE GENOMIC DNA]</scope>
    <source>
        <strain evidence="1 2">VP5</strain>
    </source>
</reference>
<protein>
    <recommendedName>
        <fullName evidence="3">Glutathione S-transferase domain-containing protein</fullName>
    </recommendedName>
</protein>
<dbReference type="Pfam" id="PF06108">
    <property type="entry name" value="DUF952"/>
    <property type="match status" value="1"/>
</dbReference>
<dbReference type="Gene3D" id="3.20.170.20">
    <property type="entry name" value="Protein of unknown function DUF952"/>
    <property type="match status" value="1"/>
</dbReference>
<accession>A0A059FW65</accession>
<dbReference type="EMBL" id="ARYI01000006">
    <property type="protein sequence ID" value="KCZ94736.1"/>
    <property type="molecule type" value="Genomic_DNA"/>
</dbReference>